<evidence type="ECO:0008006" key="13">
    <source>
        <dbReference type="Google" id="ProtNLM"/>
    </source>
</evidence>
<comment type="subcellular location">
    <subcellularLocation>
        <location evidence="1">Membrane</location>
        <topology evidence="1">Single-pass membrane protein</topology>
    </subcellularLocation>
</comment>
<name>A0A0D9XSE6_9ORYZ</name>
<feature type="chain" id="PRO_5002350264" description="Leucine-rich repeat-containing N-terminal plant-type domain-containing protein" evidence="8">
    <location>
        <begin position="26"/>
        <end position="382"/>
    </location>
</feature>
<dbReference type="InterPro" id="IPR032675">
    <property type="entry name" value="LRR_dom_sf"/>
</dbReference>
<dbReference type="SMART" id="SM00365">
    <property type="entry name" value="LRR_SD22"/>
    <property type="match status" value="4"/>
</dbReference>
<evidence type="ECO:0000256" key="5">
    <source>
        <dbReference type="ARBA" id="ARBA00022737"/>
    </source>
</evidence>
<protein>
    <recommendedName>
        <fullName evidence="13">Leucine-rich repeat-containing N-terminal plant-type domain-containing protein</fullName>
    </recommendedName>
</protein>
<evidence type="ECO:0000259" key="9">
    <source>
        <dbReference type="Pfam" id="PF08263"/>
    </source>
</evidence>
<evidence type="ECO:0000313" key="11">
    <source>
        <dbReference type="EnsemblPlants" id="LPERR11G11680.3"/>
    </source>
</evidence>
<dbReference type="InterPro" id="IPR001611">
    <property type="entry name" value="Leu-rich_rpt"/>
</dbReference>
<accession>A0A0D9XSE6</accession>
<keyword evidence="2" id="KW-0433">Leucine-rich repeat</keyword>
<dbReference type="InterPro" id="IPR013210">
    <property type="entry name" value="LRR_N_plant-typ"/>
</dbReference>
<sequence length="382" mass="40872">MGAHSEAAAAALFTGFLAFAMLVSCNTEGDILYKQRQELKDINNVLQSWDPTLVNPCTWFHVTCNNDNSVIRVDLGSAGLSGSLIPELGGLRNLQYLELYGNKLTGSIPTTLGNLSNLVSLDLYNNLLTGAIPNSLGAISKLRFLRLHDNNLTGTIPKSLGNLKNLVRLELQMNSLSGTIPASLGGIKTLEFLRLNGNSLTGTVPTELLYLVLAGNLTEINVAGNNLKGTVRSNGFRAMGVHSAAAAAVVFTVLALSTLVSCNTEGDILYAQRQAWKDPENVLESWDPTLVNPCTWFHVTCNLNNSVVRVDLGSAGLSGSLIPQLGGLSNLQYLWLQKNNLTGTIQESLGNLKNLVILELQNNSLSGTIPASLGGIKTLKFL</sequence>
<evidence type="ECO:0000313" key="12">
    <source>
        <dbReference type="Proteomes" id="UP000032180"/>
    </source>
</evidence>
<feature type="domain" description="Disease resistance R13L4/SHOC-2-like LRR" evidence="10">
    <location>
        <begin position="82"/>
        <end position="201"/>
    </location>
</feature>
<proteinExistence type="predicted"/>
<dbReference type="FunFam" id="3.80.10.10:FF:000024">
    <property type="entry name" value="Somatic embryogenesis receptor kinase 1"/>
    <property type="match status" value="1"/>
</dbReference>
<keyword evidence="12" id="KW-1185">Reference proteome</keyword>
<keyword evidence="3" id="KW-0812">Transmembrane</keyword>
<evidence type="ECO:0000256" key="7">
    <source>
        <dbReference type="ARBA" id="ARBA00023136"/>
    </source>
</evidence>
<dbReference type="Proteomes" id="UP000032180">
    <property type="component" value="Chromosome 11"/>
</dbReference>
<keyword evidence="7" id="KW-0472">Membrane</keyword>
<organism evidence="11 12">
    <name type="scientific">Leersia perrieri</name>
    <dbReference type="NCBI Taxonomy" id="77586"/>
    <lineage>
        <taxon>Eukaryota</taxon>
        <taxon>Viridiplantae</taxon>
        <taxon>Streptophyta</taxon>
        <taxon>Embryophyta</taxon>
        <taxon>Tracheophyta</taxon>
        <taxon>Spermatophyta</taxon>
        <taxon>Magnoliopsida</taxon>
        <taxon>Liliopsida</taxon>
        <taxon>Poales</taxon>
        <taxon>Poaceae</taxon>
        <taxon>BOP clade</taxon>
        <taxon>Oryzoideae</taxon>
        <taxon>Oryzeae</taxon>
        <taxon>Oryzinae</taxon>
        <taxon>Leersia</taxon>
    </lineage>
</organism>
<dbReference type="Gene3D" id="3.80.10.10">
    <property type="entry name" value="Ribonuclease Inhibitor"/>
    <property type="match status" value="3"/>
</dbReference>
<reference evidence="11 12" key="1">
    <citation type="submission" date="2012-08" db="EMBL/GenBank/DDBJ databases">
        <title>Oryza genome evolution.</title>
        <authorList>
            <person name="Wing R.A."/>
        </authorList>
    </citation>
    <scope>NUCLEOTIDE SEQUENCE</scope>
</reference>
<dbReference type="Gramene" id="LPERR11G11680.3">
    <property type="protein sequence ID" value="LPERR11G11680.3"/>
    <property type="gene ID" value="LPERR11G11680"/>
</dbReference>
<dbReference type="Pfam" id="PF00560">
    <property type="entry name" value="LRR_1"/>
    <property type="match status" value="2"/>
</dbReference>
<evidence type="ECO:0000256" key="1">
    <source>
        <dbReference type="ARBA" id="ARBA00004167"/>
    </source>
</evidence>
<dbReference type="FunFam" id="3.80.10.10:FF:000129">
    <property type="entry name" value="Leucine-rich repeat receptor-like kinase"/>
    <property type="match status" value="1"/>
</dbReference>
<feature type="domain" description="Leucine-rich repeat-containing N-terminal plant-type" evidence="9">
    <location>
        <begin position="26"/>
        <end position="65"/>
    </location>
</feature>
<evidence type="ECO:0000259" key="10">
    <source>
        <dbReference type="Pfam" id="PF23598"/>
    </source>
</evidence>
<dbReference type="GO" id="GO:0016020">
    <property type="term" value="C:membrane"/>
    <property type="evidence" value="ECO:0007669"/>
    <property type="project" value="UniProtKB-SubCell"/>
</dbReference>
<evidence type="ECO:0000256" key="3">
    <source>
        <dbReference type="ARBA" id="ARBA00022692"/>
    </source>
</evidence>
<keyword evidence="4 8" id="KW-0732">Signal</keyword>
<keyword evidence="6" id="KW-1133">Transmembrane helix</keyword>
<dbReference type="Pfam" id="PF23598">
    <property type="entry name" value="LRR_14"/>
    <property type="match status" value="1"/>
</dbReference>
<evidence type="ECO:0000256" key="2">
    <source>
        <dbReference type="ARBA" id="ARBA00022614"/>
    </source>
</evidence>
<dbReference type="Pfam" id="PF08263">
    <property type="entry name" value="LRRNT_2"/>
    <property type="match status" value="2"/>
</dbReference>
<reference evidence="12" key="2">
    <citation type="submission" date="2013-12" db="EMBL/GenBank/DDBJ databases">
        <authorList>
            <person name="Yu Y."/>
            <person name="Lee S."/>
            <person name="de Baynast K."/>
            <person name="Wissotski M."/>
            <person name="Liu L."/>
            <person name="Talag J."/>
            <person name="Goicoechea J."/>
            <person name="Angelova A."/>
            <person name="Jetty R."/>
            <person name="Kudrna D."/>
            <person name="Golser W."/>
            <person name="Rivera L."/>
            <person name="Zhang J."/>
            <person name="Wing R."/>
        </authorList>
    </citation>
    <scope>NUCLEOTIDE SEQUENCE</scope>
</reference>
<evidence type="ECO:0000256" key="4">
    <source>
        <dbReference type="ARBA" id="ARBA00022729"/>
    </source>
</evidence>
<dbReference type="SUPFAM" id="SSF52058">
    <property type="entry name" value="L domain-like"/>
    <property type="match status" value="2"/>
</dbReference>
<evidence type="ECO:0000256" key="6">
    <source>
        <dbReference type="ARBA" id="ARBA00022989"/>
    </source>
</evidence>
<dbReference type="EnsemblPlants" id="LPERR11G11680.3">
    <property type="protein sequence ID" value="LPERR11G11680.3"/>
    <property type="gene ID" value="LPERR11G11680"/>
</dbReference>
<dbReference type="AlphaFoldDB" id="A0A0D9XSE6"/>
<dbReference type="InterPro" id="IPR055414">
    <property type="entry name" value="LRR_R13L4/SHOC2-like"/>
</dbReference>
<keyword evidence="5" id="KW-0677">Repeat</keyword>
<reference evidence="11" key="3">
    <citation type="submission" date="2015-04" db="UniProtKB">
        <authorList>
            <consortium name="EnsemblPlants"/>
        </authorList>
    </citation>
    <scope>IDENTIFICATION</scope>
</reference>
<evidence type="ECO:0000256" key="8">
    <source>
        <dbReference type="SAM" id="SignalP"/>
    </source>
</evidence>
<dbReference type="InterPro" id="IPR003591">
    <property type="entry name" value="Leu-rich_rpt_typical-subtyp"/>
</dbReference>
<feature type="signal peptide" evidence="8">
    <location>
        <begin position="1"/>
        <end position="25"/>
    </location>
</feature>
<dbReference type="PANTHER" id="PTHR47988">
    <property type="entry name" value="SOMATIC EMBRYOGENESIS RECEPTOR KINASE 1"/>
    <property type="match status" value="1"/>
</dbReference>
<dbReference type="SMART" id="SM00369">
    <property type="entry name" value="LRR_TYP"/>
    <property type="match status" value="5"/>
</dbReference>
<feature type="domain" description="Leucine-rich repeat-containing N-terminal plant-type" evidence="9">
    <location>
        <begin position="263"/>
        <end position="302"/>
    </location>
</feature>